<accession>A0A4D6E2D4</accession>
<evidence type="ECO:0000313" key="2">
    <source>
        <dbReference type="Proteomes" id="UP000297070"/>
    </source>
</evidence>
<name>A0A4D6E2D4_9CAUD</name>
<dbReference type="RefSeq" id="YP_009821563.1">
    <property type="nucleotide sequence ID" value="NC_048176.1"/>
</dbReference>
<organism evidence="1 2">
    <name type="scientific">Gordonia phage GodonK</name>
    <dbReference type="NCBI Taxonomy" id="2562192"/>
    <lineage>
        <taxon>Viruses</taxon>
        <taxon>Duplodnaviria</taxon>
        <taxon>Heunggongvirae</taxon>
        <taxon>Uroviricota</taxon>
        <taxon>Caudoviricetes</taxon>
        <taxon>Godonkavirus</taxon>
        <taxon>Godonkavirus godonK</taxon>
    </lineage>
</organism>
<dbReference type="KEGG" id="vg:55013046"/>
<evidence type="ECO:0000313" key="1">
    <source>
        <dbReference type="EMBL" id="QBZ72798.1"/>
    </source>
</evidence>
<dbReference type="Proteomes" id="UP000297070">
    <property type="component" value="Segment"/>
</dbReference>
<proteinExistence type="predicted"/>
<sequence length="107" mass="12836">MIVELNRLDVPCVDDIIEMQGPRWYQDRDGDIWQTRLVDGNVQVRMIRQTGKWYSNDTSWHAISEWLDSSDRHRRYAPYVVVRSLPEDTPEWLHTNFRKTIAYLQGE</sequence>
<keyword evidence="2" id="KW-1185">Reference proteome</keyword>
<reference evidence="1 2" key="1">
    <citation type="submission" date="2019-03" db="EMBL/GenBank/DDBJ databases">
        <authorList>
            <person name="Douthitt C."/>
            <person name="D'Elia T."/>
            <person name="Bockoras C."/>
            <person name="Boss C."/>
            <person name="Clemons M."/>
            <person name="Green W."/>
            <person name="Harel H."/>
            <person name="Larralde J."/>
            <person name="Lopez M."/>
            <person name="Magana D."/>
            <person name="Miguel M."/>
            <person name="Muschweck L."/>
            <person name="Olivos K."/>
            <person name="Racette D."/>
            <person name="Reynolds M."/>
            <person name="Ru Y."/>
            <person name="Santana M."/>
            <person name="Simon R."/>
            <person name="Smotrilla K."/>
            <person name="Sufficool B."/>
            <person name="Tamayo B."/>
            <person name="Tirado E."/>
            <person name="Vajanyi M."/>
            <person name="Weger M."/>
            <person name="Wehr A."/>
            <person name="Whitaker K."/>
            <person name="Garlena R.A."/>
            <person name="Russell D.A."/>
            <person name="Pope W.H."/>
            <person name="Jacobs-Sera D."/>
            <person name="Hatfull G.F."/>
        </authorList>
    </citation>
    <scope>NUCLEOTIDE SEQUENCE [LARGE SCALE GENOMIC DNA]</scope>
</reference>
<dbReference type="EMBL" id="MK620899">
    <property type="protein sequence ID" value="QBZ72798.1"/>
    <property type="molecule type" value="Genomic_DNA"/>
</dbReference>
<protein>
    <submittedName>
        <fullName evidence="1">Uncharacterized protein</fullName>
    </submittedName>
</protein>
<dbReference type="GeneID" id="55013046"/>
<gene>
    <name evidence="1" type="primary">210</name>
    <name evidence="1" type="ORF">SEA_GODONK_210</name>
</gene>